<dbReference type="Proteomes" id="UP001589688">
    <property type="component" value="Unassembled WGS sequence"/>
</dbReference>
<feature type="transmembrane region" description="Helical" evidence="1">
    <location>
        <begin position="15"/>
        <end position="36"/>
    </location>
</feature>
<feature type="transmembrane region" description="Helical" evidence="1">
    <location>
        <begin position="423"/>
        <end position="441"/>
    </location>
</feature>
<keyword evidence="1" id="KW-1133">Transmembrane helix</keyword>
<name>A0ABV5ZP93_9BACT</name>
<sequence length="478" mass="55538">MPYLSLFKIRRDERWTALAALVYTITLNVLVIARYADRFMTPADNYHRLFVRTFHISGFDPLTYAVVSNWDTEYNIYRHPLLAFFMYIPNQINQGLMLLTGCNCAQLVVGALLVACSFYAFVFLCRIFHEVVGVTQPDAWLLGGLTFSFAYVMVAVSVPDHFALSMFMLVLTLYLTGRKMQHGRPMRVWQTLLLFTLTAGISLNNGIKTFMACWAANGRRFWRPAHLLLVVALPSALLWGVARLEWHHFERPKYITRQEIRARNEQIRRDKTARAFRDTTRLRDTAAIHRAIDRLLAAKAQARQARENHKPWKAHVGRPIAQGEFSQWTDITTPRWPSVVENLFGEALQLHQDHLLEDDLSTRPVIVTYRYALNYVVEALLVLLFLAGVWCGRRSRFLWLALGFFLFDMFIHVVLGFGLNEVYIMSPHWLFVLTIAMAYLFRALRRSPRLHTAARLTVLTLALFLLAWNGWLYTEYLW</sequence>
<feature type="transmembrane region" description="Helical" evidence="1">
    <location>
        <begin position="139"/>
        <end position="156"/>
    </location>
</feature>
<dbReference type="Pfam" id="PF19558">
    <property type="entry name" value="DUF6080"/>
    <property type="match status" value="1"/>
</dbReference>
<accession>A0ABV5ZP93</accession>
<dbReference type="RefSeq" id="WP_027951754.1">
    <property type="nucleotide sequence ID" value="NZ_JADU01000007.1"/>
</dbReference>
<dbReference type="EMBL" id="JBHLZF010000002">
    <property type="protein sequence ID" value="MFB9898488.1"/>
    <property type="molecule type" value="Genomic_DNA"/>
</dbReference>
<comment type="caution">
    <text evidence="2">The sequence shown here is derived from an EMBL/GenBank/DDBJ whole genome shotgun (WGS) entry which is preliminary data.</text>
</comment>
<keyword evidence="1" id="KW-0472">Membrane</keyword>
<dbReference type="InterPro" id="IPR045726">
    <property type="entry name" value="DUF6080"/>
</dbReference>
<feature type="transmembrane region" description="Helical" evidence="1">
    <location>
        <begin position="453"/>
        <end position="473"/>
    </location>
</feature>
<proteinExistence type="predicted"/>
<keyword evidence="1" id="KW-0812">Transmembrane</keyword>
<gene>
    <name evidence="2" type="ORF">ACFFK8_11965</name>
</gene>
<evidence type="ECO:0000256" key="1">
    <source>
        <dbReference type="SAM" id="Phobius"/>
    </source>
</evidence>
<reference evidence="2 3" key="1">
    <citation type="submission" date="2024-09" db="EMBL/GenBank/DDBJ databases">
        <authorList>
            <person name="Sun Q."/>
            <person name="Mori K."/>
        </authorList>
    </citation>
    <scope>NUCLEOTIDE SEQUENCE [LARGE SCALE GENOMIC DNA]</scope>
    <source>
        <strain evidence="2 3">ATCC 51272</strain>
    </source>
</reference>
<feature type="transmembrane region" description="Helical" evidence="1">
    <location>
        <begin position="371"/>
        <end position="390"/>
    </location>
</feature>
<feature type="transmembrane region" description="Helical" evidence="1">
    <location>
        <begin position="397"/>
        <end position="417"/>
    </location>
</feature>
<keyword evidence="3" id="KW-1185">Reference proteome</keyword>
<feature type="transmembrane region" description="Helical" evidence="1">
    <location>
        <begin position="107"/>
        <end position="127"/>
    </location>
</feature>
<protein>
    <submittedName>
        <fullName evidence="2">DUF6080 domain-containing protein</fullName>
    </submittedName>
</protein>
<evidence type="ECO:0000313" key="3">
    <source>
        <dbReference type="Proteomes" id="UP001589688"/>
    </source>
</evidence>
<feature type="transmembrane region" description="Helical" evidence="1">
    <location>
        <begin position="225"/>
        <end position="242"/>
    </location>
</feature>
<organism evidence="2 3">
    <name type="scientific">Hallella seregens ATCC 51272</name>
    <dbReference type="NCBI Taxonomy" id="1336250"/>
    <lineage>
        <taxon>Bacteria</taxon>
        <taxon>Pseudomonadati</taxon>
        <taxon>Bacteroidota</taxon>
        <taxon>Bacteroidia</taxon>
        <taxon>Bacteroidales</taxon>
        <taxon>Prevotellaceae</taxon>
        <taxon>Hallella</taxon>
    </lineage>
</organism>
<feature type="transmembrane region" description="Helical" evidence="1">
    <location>
        <begin position="162"/>
        <end position="177"/>
    </location>
</feature>
<evidence type="ECO:0000313" key="2">
    <source>
        <dbReference type="EMBL" id="MFB9898488.1"/>
    </source>
</evidence>